<feature type="transmembrane region" description="Helical" evidence="1">
    <location>
        <begin position="255"/>
        <end position="276"/>
    </location>
</feature>
<dbReference type="EMBL" id="CP094929">
    <property type="protein sequence ID" value="UOM50709.1"/>
    <property type="molecule type" value="Genomic_DNA"/>
</dbReference>
<protein>
    <submittedName>
        <fullName evidence="2">YibE/F family protein</fullName>
    </submittedName>
</protein>
<evidence type="ECO:0000313" key="3">
    <source>
        <dbReference type="Proteomes" id="UP000829708"/>
    </source>
</evidence>
<reference evidence="3" key="1">
    <citation type="journal article" date="2024" name="J Bioinform Genom">
        <title>Complete genome sequence of the type strain bacterium Sphaerochaeta associata GLS2t (VKM B-2742)t.</title>
        <authorList>
            <person name="Troshina O.Y."/>
            <person name="Tepeeva A.N."/>
            <person name="Arzamasceva V.O."/>
            <person name="Whitman W.B."/>
            <person name="Varghese N."/>
            <person name="Shapiro N."/>
            <person name="Woyke T."/>
            <person name="Kripides N.C."/>
            <person name="Vasilenko O.V."/>
        </authorList>
    </citation>
    <scope>NUCLEOTIDE SEQUENCE [LARGE SCALE GENOMIC DNA]</scope>
    <source>
        <strain evidence="3">GLS2T</strain>
    </source>
</reference>
<dbReference type="Proteomes" id="UP000829708">
    <property type="component" value="Chromosome"/>
</dbReference>
<dbReference type="RefSeq" id="WP_244772096.1">
    <property type="nucleotide sequence ID" value="NZ_CP094929.1"/>
</dbReference>
<dbReference type="PANTHER" id="PTHR41771:SF1">
    <property type="entry name" value="MEMBRANE PROTEIN"/>
    <property type="match status" value="1"/>
</dbReference>
<evidence type="ECO:0000256" key="1">
    <source>
        <dbReference type="SAM" id="Phobius"/>
    </source>
</evidence>
<name>A0ABY4DCA4_9SPIR</name>
<keyword evidence="3" id="KW-1185">Reference proteome</keyword>
<feature type="transmembrane region" description="Helical" evidence="1">
    <location>
        <begin position="151"/>
        <end position="170"/>
    </location>
</feature>
<dbReference type="Pfam" id="PF07907">
    <property type="entry name" value="YibE_F"/>
    <property type="match status" value="1"/>
</dbReference>
<feature type="transmembrane region" description="Helical" evidence="1">
    <location>
        <begin position="345"/>
        <end position="370"/>
    </location>
</feature>
<keyword evidence="1" id="KW-1133">Transmembrane helix</keyword>
<accession>A0ABY4DCA4</accession>
<gene>
    <name evidence="2" type="ORF">MUG09_14185</name>
</gene>
<evidence type="ECO:0000313" key="2">
    <source>
        <dbReference type="EMBL" id="UOM50709.1"/>
    </source>
</evidence>
<feature type="transmembrane region" description="Helical" evidence="1">
    <location>
        <begin position="129"/>
        <end position="144"/>
    </location>
</feature>
<feature type="transmembrane region" description="Helical" evidence="1">
    <location>
        <begin position="209"/>
        <end position="235"/>
    </location>
</feature>
<feature type="transmembrane region" description="Helical" evidence="1">
    <location>
        <begin position="297"/>
        <end position="325"/>
    </location>
</feature>
<dbReference type="PANTHER" id="PTHR41771">
    <property type="entry name" value="MEMBRANE PROTEIN-RELATED"/>
    <property type="match status" value="1"/>
</dbReference>
<sequence>MKVQMVVRERILVLGLLALVLVLIRIPTGFERKIYSNAVGTKARVIAVDNTTLLNKGVVRMGEQVITVRLLGSPFKGMETKAVNLLGGKLEFDTVYQEGDLAWVLLEQSEDGQIIFANMVSLYRFPKELQLLLLFATLLLLVSGRKGLRTLLSFTLAFLLIWKVLIPLCLKGYEPILIALLVGAALTVSCLLLVAGLTKKAYCAIASSLLCSLVTCLLATVGTSYFSIHGAVMSWSESLLYAGFEQVNLTKLLQAAIYLSCSGAILDLAVDISAALDEVHLHNRGVTRKELFASGMHIGQSVVGSQTTTLLLAYIGSYLTIMMVYMAQGTPLMSILNSQSVAAEILHTLIGCIGLVLVAPLTSLVCASVYTKQTTPLAPSLSAVQEPSCGVGPDR</sequence>
<proteinExistence type="predicted"/>
<keyword evidence="1" id="KW-0472">Membrane</keyword>
<organism evidence="2 3">
    <name type="scientific">Sphaerochaeta associata</name>
    <dbReference type="NCBI Taxonomy" id="1129264"/>
    <lineage>
        <taxon>Bacteria</taxon>
        <taxon>Pseudomonadati</taxon>
        <taxon>Spirochaetota</taxon>
        <taxon>Spirochaetia</taxon>
        <taxon>Spirochaetales</taxon>
        <taxon>Sphaerochaetaceae</taxon>
        <taxon>Sphaerochaeta</taxon>
    </lineage>
</organism>
<dbReference type="InterPro" id="IPR012507">
    <property type="entry name" value="YibE_F"/>
</dbReference>
<feature type="transmembrane region" description="Helical" evidence="1">
    <location>
        <begin position="176"/>
        <end position="197"/>
    </location>
</feature>
<keyword evidence="1" id="KW-0812">Transmembrane</keyword>